<evidence type="ECO:0000313" key="3">
    <source>
        <dbReference type="EMBL" id="MBC8574878.1"/>
    </source>
</evidence>
<dbReference type="SMART" id="SM00530">
    <property type="entry name" value="HTH_XRE"/>
    <property type="match status" value="1"/>
</dbReference>
<dbReference type="Proteomes" id="UP000658131">
    <property type="component" value="Unassembled WGS sequence"/>
</dbReference>
<accession>A0ABR7NEP9</accession>
<sequence length="137" mass="15743">MKQEKELSLLGKFTMAYTEAVWTGTQRGLDKVYLRKKIASRVKELRLANKKTQEEISAAIDTNVLTYRGYENIKSDIPTLLLIRLADLYHVSMDYITCRTDDMKGMYSDEAEPENEEIKARLAKLEAAISKMDMKAQ</sequence>
<dbReference type="Gene3D" id="1.10.260.40">
    <property type="entry name" value="lambda repressor-like DNA-binding domains"/>
    <property type="match status" value="1"/>
</dbReference>
<protein>
    <submittedName>
        <fullName evidence="3">Helix-turn-helix transcriptional regulator</fullName>
    </submittedName>
</protein>
<dbReference type="PROSITE" id="PS50943">
    <property type="entry name" value="HTH_CROC1"/>
    <property type="match status" value="1"/>
</dbReference>
<dbReference type="RefSeq" id="WP_262398572.1">
    <property type="nucleotide sequence ID" value="NZ_JACRTB010000001.1"/>
</dbReference>
<dbReference type="CDD" id="cd00093">
    <property type="entry name" value="HTH_XRE"/>
    <property type="match status" value="1"/>
</dbReference>
<dbReference type="InterPro" id="IPR010982">
    <property type="entry name" value="Lambda_DNA-bd_dom_sf"/>
</dbReference>
<keyword evidence="4" id="KW-1185">Reference proteome</keyword>
<dbReference type="InterPro" id="IPR001387">
    <property type="entry name" value="Cro/C1-type_HTH"/>
</dbReference>
<dbReference type="EMBL" id="JACRTB010000001">
    <property type="protein sequence ID" value="MBC8574878.1"/>
    <property type="molecule type" value="Genomic_DNA"/>
</dbReference>
<proteinExistence type="predicted"/>
<evidence type="ECO:0000256" key="1">
    <source>
        <dbReference type="SAM" id="Coils"/>
    </source>
</evidence>
<keyword evidence="1" id="KW-0175">Coiled coil</keyword>
<feature type="coiled-coil region" evidence="1">
    <location>
        <begin position="108"/>
        <end position="135"/>
    </location>
</feature>
<gene>
    <name evidence="3" type="ORF">H8717_00430</name>
</gene>
<comment type="caution">
    <text evidence="3">The sequence shown here is derived from an EMBL/GenBank/DDBJ whole genome shotgun (WGS) entry which is preliminary data.</text>
</comment>
<name>A0ABR7NEP9_9FIRM</name>
<feature type="coiled-coil region" evidence="1">
    <location>
        <begin position="35"/>
        <end position="62"/>
    </location>
</feature>
<reference evidence="3 4" key="1">
    <citation type="submission" date="2020-08" db="EMBL/GenBank/DDBJ databases">
        <title>Genome public.</title>
        <authorList>
            <person name="Liu C."/>
            <person name="Sun Q."/>
        </authorList>
    </citation>
    <scope>NUCLEOTIDE SEQUENCE [LARGE SCALE GENOMIC DNA]</scope>
    <source>
        <strain evidence="3 4">BX1</strain>
    </source>
</reference>
<evidence type="ECO:0000313" key="4">
    <source>
        <dbReference type="Proteomes" id="UP000658131"/>
    </source>
</evidence>
<organism evidence="3 4">
    <name type="scientific">Yanshouia hominis</name>
    <dbReference type="NCBI Taxonomy" id="2763673"/>
    <lineage>
        <taxon>Bacteria</taxon>
        <taxon>Bacillati</taxon>
        <taxon>Bacillota</taxon>
        <taxon>Clostridia</taxon>
        <taxon>Eubacteriales</taxon>
        <taxon>Oscillospiraceae</taxon>
        <taxon>Yanshouia</taxon>
    </lineage>
</organism>
<feature type="domain" description="HTH cro/C1-type" evidence="2">
    <location>
        <begin position="42"/>
        <end position="96"/>
    </location>
</feature>
<dbReference type="Pfam" id="PF01381">
    <property type="entry name" value="HTH_3"/>
    <property type="match status" value="1"/>
</dbReference>
<evidence type="ECO:0000259" key="2">
    <source>
        <dbReference type="PROSITE" id="PS50943"/>
    </source>
</evidence>
<dbReference type="SUPFAM" id="SSF47413">
    <property type="entry name" value="lambda repressor-like DNA-binding domains"/>
    <property type="match status" value="1"/>
</dbReference>